<dbReference type="EMBL" id="JASPKZ010008360">
    <property type="protein sequence ID" value="KAJ9580113.1"/>
    <property type="molecule type" value="Genomic_DNA"/>
</dbReference>
<gene>
    <name evidence="1" type="ORF">L9F63_004227</name>
</gene>
<accession>A0AAD7ZGH5</accession>
<comment type="caution">
    <text evidence="1">The sequence shown here is derived from an EMBL/GenBank/DDBJ whole genome shotgun (WGS) entry which is preliminary data.</text>
</comment>
<sequence length="150" mass="16544">HWCAVNEILAYREKIKIKLTIRNNINCVLGQYIIGQFRSVFIESSIFTHKPKWLFSDFSICDFTSTGGAQHPRLSRVICGEQYCQMKQCYPTVGTNPLVLNESTDVTNKRSIKSTAYSHGGGIATSRSLMIVGGINLGEGMAEVSSSSTS</sequence>
<name>A0AAD7ZGH5_DIPPU</name>
<keyword evidence="2" id="KW-1185">Reference proteome</keyword>
<feature type="non-terminal residue" evidence="1">
    <location>
        <position position="1"/>
    </location>
</feature>
<dbReference type="AlphaFoldDB" id="A0AAD7ZGH5"/>
<evidence type="ECO:0000313" key="2">
    <source>
        <dbReference type="Proteomes" id="UP001233999"/>
    </source>
</evidence>
<proteinExistence type="predicted"/>
<reference evidence="1" key="1">
    <citation type="journal article" date="2023" name="IScience">
        <title>Live-bearing cockroach genome reveals convergent evolutionary mechanisms linked to viviparity in insects and beyond.</title>
        <authorList>
            <person name="Fouks B."/>
            <person name="Harrison M.C."/>
            <person name="Mikhailova A.A."/>
            <person name="Marchal E."/>
            <person name="English S."/>
            <person name="Carruthers M."/>
            <person name="Jennings E.C."/>
            <person name="Chiamaka E.L."/>
            <person name="Frigard R.A."/>
            <person name="Pippel M."/>
            <person name="Attardo G.M."/>
            <person name="Benoit J.B."/>
            <person name="Bornberg-Bauer E."/>
            <person name="Tobe S.S."/>
        </authorList>
    </citation>
    <scope>NUCLEOTIDE SEQUENCE</scope>
    <source>
        <strain evidence="1">Stay&amp;Tobe</strain>
    </source>
</reference>
<organism evidence="1 2">
    <name type="scientific">Diploptera punctata</name>
    <name type="common">Pacific beetle cockroach</name>
    <dbReference type="NCBI Taxonomy" id="6984"/>
    <lineage>
        <taxon>Eukaryota</taxon>
        <taxon>Metazoa</taxon>
        <taxon>Ecdysozoa</taxon>
        <taxon>Arthropoda</taxon>
        <taxon>Hexapoda</taxon>
        <taxon>Insecta</taxon>
        <taxon>Pterygota</taxon>
        <taxon>Neoptera</taxon>
        <taxon>Polyneoptera</taxon>
        <taxon>Dictyoptera</taxon>
        <taxon>Blattodea</taxon>
        <taxon>Blaberoidea</taxon>
        <taxon>Blaberidae</taxon>
        <taxon>Diplopterinae</taxon>
        <taxon>Diploptera</taxon>
    </lineage>
</organism>
<protein>
    <submittedName>
        <fullName evidence="1">Uncharacterized protein</fullName>
    </submittedName>
</protein>
<feature type="non-terminal residue" evidence="1">
    <location>
        <position position="150"/>
    </location>
</feature>
<reference evidence="1" key="2">
    <citation type="submission" date="2023-05" db="EMBL/GenBank/DDBJ databases">
        <authorList>
            <person name="Fouks B."/>
        </authorList>
    </citation>
    <scope>NUCLEOTIDE SEQUENCE</scope>
    <source>
        <strain evidence="1">Stay&amp;Tobe</strain>
        <tissue evidence="1">Testes</tissue>
    </source>
</reference>
<evidence type="ECO:0000313" key="1">
    <source>
        <dbReference type="EMBL" id="KAJ9580113.1"/>
    </source>
</evidence>
<dbReference type="Proteomes" id="UP001233999">
    <property type="component" value="Unassembled WGS sequence"/>
</dbReference>